<name>A0A2T0FH08_9ASCO</name>
<dbReference type="Proteomes" id="UP000238350">
    <property type="component" value="Unassembled WGS sequence"/>
</dbReference>
<evidence type="ECO:0000256" key="4">
    <source>
        <dbReference type="ARBA" id="ARBA00022840"/>
    </source>
</evidence>
<sequence length="359" mass="41173">MKNTLIAIVGNTGVGKSQLAVELARKLNGEIINGDSMQMYRGLDVITNKHPMKERMGVPHHLLGHIEWDKQYTVTQFEKEVTGLVDDMEKRSKIPILVGGTHYYIQSIIAENSTIGQRESPKRNLTAEEEQILDNPAQVEKELKQIDPVIASKFHPNDTRRLRRALEVFYTTGQRPSEIYQEQSECTTKLRYNVLVFWIYCQRDVLNERLDTRVDAMLEAGLMDEINELYGEWEGGKNAEGQGVWQVLGFKQFLPYLSKEVPTPDSSVAAMKSETRQYAKKQTKWIINKLTPQLQKLGGTMAVLDSTDLDNWQENVADRAVDIARDWLSGEQIKQRLVPEHIDAQRKQQEFSRDQWGSP</sequence>
<dbReference type="SUPFAM" id="SSF52540">
    <property type="entry name" value="P-loop containing nucleoside triphosphate hydrolases"/>
    <property type="match status" value="2"/>
</dbReference>
<dbReference type="InterPro" id="IPR039657">
    <property type="entry name" value="Dimethylallyltransferase"/>
</dbReference>
<dbReference type="InterPro" id="IPR018022">
    <property type="entry name" value="IPT"/>
</dbReference>
<dbReference type="GO" id="GO:0006400">
    <property type="term" value="P:tRNA modification"/>
    <property type="evidence" value="ECO:0007669"/>
    <property type="project" value="TreeGrafter"/>
</dbReference>
<keyword evidence="4 6" id="KW-0067">ATP-binding</keyword>
<reference evidence="7 8" key="1">
    <citation type="submission" date="2017-04" db="EMBL/GenBank/DDBJ databases">
        <title>Genome sequencing of [Candida] sorbophila.</title>
        <authorList>
            <person name="Ahn J.O."/>
        </authorList>
    </citation>
    <scope>NUCLEOTIDE SEQUENCE [LARGE SCALE GENOMIC DNA]</scope>
    <source>
        <strain evidence="7 8">DS02</strain>
    </source>
</reference>
<dbReference type="Gene3D" id="3.40.50.300">
    <property type="entry name" value="P-loop containing nucleotide triphosphate hydrolases"/>
    <property type="match status" value="1"/>
</dbReference>
<dbReference type="HAMAP" id="MF_00185">
    <property type="entry name" value="IPP_trans"/>
    <property type="match status" value="1"/>
</dbReference>
<protein>
    <recommendedName>
        <fullName evidence="5">tRNA dimethylallyltransferase</fullName>
        <ecNumber evidence="5">2.5.1.75</ecNumber>
    </recommendedName>
</protein>
<dbReference type="RefSeq" id="XP_024664174.1">
    <property type="nucleotide sequence ID" value="XM_024808406.1"/>
</dbReference>
<organism evidence="7 8">
    <name type="scientific">Wickerhamiella sorbophila</name>
    <dbReference type="NCBI Taxonomy" id="45607"/>
    <lineage>
        <taxon>Eukaryota</taxon>
        <taxon>Fungi</taxon>
        <taxon>Dikarya</taxon>
        <taxon>Ascomycota</taxon>
        <taxon>Saccharomycotina</taxon>
        <taxon>Dipodascomycetes</taxon>
        <taxon>Dipodascales</taxon>
        <taxon>Trichomonascaceae</taxon>
        <taxon>Wickerhamiella</taxon>
    </lineage>
</organism>
<evidence type="ECO:0000313" key="7">
    <source>
        <dbReference type="EMBL" id="PRT54229.1"/>
    </source>
</evidence>
<dbReference type="STRING" id="45607.A0A2T0FH08"/>
<keyword evidence="5" id="KW-0819">tRNA processing</keyword>
<dbReference type="GO" id="GO:0005524">
    <property type="term" value="F:ATP binding"/>
    <property type="evidence" value="ECO:0007669"/>
    <property type="project" value="UniProtKB-KW"/>
</dbReference>
<evidence type="ECO:0000256" key="1">
    <source>
        <dbReference type="ARBA" id="ARBA00005842"/>
    </source>
</evidence>
<evidence type="ECO:0000256" key="6">
    <source>
        <dbReference type="RuleBase" id="RU003785"/>
    </source>
</evidence>
<evidence type="ECO:0000256" key="5">
    <source>
        <dbReference type="RuleBase" id="RU003783"/>
    </source>
</evidence>
<dbReference type="OrthoDB" id="775260at2759"/>
<dbReference type="GO" id="GO:0052381">
    <property type="term" value="F:tRNA dimethylallyltransferase activity"/>
    <property type="evidence" value="ECO:0007669"/>
    <property type="project" value="UniProtKB-EC"/>
</dbReference>
<accession>A0A2T0FH08</accession>
<keyword evidence="3 6" id="KW-0547">Nucleotide-binding</keyword>
<evidence type="ECO:0000256" key="2">
    <source>
        <dbReference type="ARBA" id="ARBA00022679"/>
    </source>
</evidence>
<evidence type="ECO:0000256" key="3">
    <source>
        <dbReference type="ARBA" id="ARBA00022741"/>
    </source>
</evidence>
<keyword evidence="2 6" id="KW-0808">Transferase</keyword>
<evidence type="ECO:0000313" key="8">
    <source>
        <dbReference type="Proteomes" id="UP000238350"/>
    </source>
</evidence>
<gene>
    <name evidence="7" type="ORF">B9G98_01849</name>
</gene>
<dbReference type="InterPro" id="IPR027417">
    <property type="entry name" value="P-loop_NTPase"/>
</dbReference>
<dbReference type="GO" id="GO:0005739">
    <property type="term" value="C:mitochondrion"/>
    <property type="evidence" value="ECO:0007669"/>
    <property type="project" value="TreeGrafter"/>
</dbReference>
<proteinExistence type="inferred from homology"/>
<dbReference type="NCBIfam" id="TIGR00174">
    <property type="entry name" value="miaA"/>
    <property type="match status" value="1"/>
</dbReference>
<dbReference type="GeneID" id="36515597"/>
<dbReference type="Gene3D" id="1.10.20.140">
    <property type="match status" value="1"/>
</dbReference>
<comment type="similarity">
    <text evidence="1 6">Belongs to the IPP transferase family.</text>
</comment>
<dbReference type="Pfam" id="PF01715">
    <property type="entry name" value="IPPT"/>
    <property type="match status" value="1"/>
</dbReference>
<dbReference type="PANTHER" id="PTHR11088:SF89">
    <property type="entry name" value="TRNA DIMETHYLALLYLTRANSFERASE"/>
    <property type="match status" value="1"/>
</dbReference>
<keyword evidence="8" id="KW-1185">Reference proteome</keyword>
<dbReference type="EMBL" id="NDIQ01000021">
    <property type="protein sequence ID" value="PRT54229.1"/>
    <property type="molecule type" value="Genomic_DNA"/>
</dbReference>
<dbReference type="AlphaFoldDB" id="A0A2T0FH08"/>
<dbReference type="PANTHER" id="PTHR11088">
    <property type="entry name" value="TRNA DIMETHYLALLYLTRANSFERASE"/>
    <property type="match status" value="1"/>
</dbReference>
<comment type="caution">
    <text evidence="7">The sequence shown here is derived from an EMBL/GenBank/DDBJ whole genome shotgun (WGS) entry which is preliminary data.</text>
</comment>
<comment type="catalytic activity">
    <reaction evidence="5">
        <text>adenosine(37) in tRNA + dimethylallyl diphosphate = N(6)-dimethylallyladenosine(37) in tRNA + diphosphate</text>
        <dbReference type="Rhea" id="RHEA:26482"/>
        <dbReference type="Rhea" id="RHEA-COMP:10162"/>
        <dbReference type="Rhea" id="RHEA-COMP:10375"/>
        <dbReference type="ChEBI" id="CHEBI:33019"/>
        <dbReference type="ChEBI" id="CHEBI:57623"/>
        <dbReference type="ChEBI" id="CHEBI:74411"/>
        <dbReference type="ChEBI" id="CHEBI:74415"/>
        <dbReference type="EC" id="2.5.1.75"/>
    </reaction>
</comment>
<dbReference type="EC" id="2.5.1.75" evidence="5"/>